<dbReference type="Pfam" id="PF14602">
    <property type="entry name" value="Hexapep_2"/>
    <property type="match status" value="1"/>
</dbReference>
<protein>
    <submittedName>
        <fullName evidence="5">Putative acetyltransferase</fullName>
    </submittedName>
</protein>
<dbReference type="Gene3D" id="2.160.10.10">
    <property type="entry name" value="Hexapeptide repeat proteins"/>
    <property type="match status" value="1"/>
</dbReference>
<dbReference type="EMBL" id="LJIJ01000678">
    <property type="protein sequence ID" value="ODM95396.1"/>
    <property type="molecule type" value="Genomic_DNA"/>
</dbReference>
<comment type="similarity">
    <text evidence="1">Belongs to the transferase hexapeptide repeat family.</text>
</comment>
<dbReference type="InterPro" id="IPR024688">
    <property type="entry name" value="Mac_dom"/>
</dbReference>
<dbReference type="FunFam" id="2.160.10.10:FF:000025">
    <property type="entry name" value="Hexapeptide-repeat containing-acetyltransferase"/>
    <property type="match status" value="1"/>
</dbReference>
<dbReference type="OMA" id="PNVSIYC"/>
<dbReference type="Pfam" id="PF12464">
    <property type="entry name" value="Mac"/>
    <property type="match status" value="1"/>
</dbReference>
<dbReference type="GO" id="GO:0005829">
    <property type="term" value="C:cytosol"/>
    <property type="evidence" value="ECO:0007669"/>
    <property type="project" value="TreeGrafter"/>
</dbReference>
<feature type="domain" description="Maltose/galactoside acetyltransferase" evidence="4">
    <location>
        <begin position="29"/>
        <end position="81"/>
    </location>
</feature>
<comment type="caution">
    <text evidence="5">The sequence shown here is derived from an EMBL/GenBank/DDBJ whole genome shotgun (WGS) entry which is preliminary data.</text>
</comment>
<dbReference type="Proteomes" id="UP000094527">
    <property type="component" value="Unassembled WGS sequence"/>
</dbReference>
<dbReference type="OrthoDB" id="10030506at2759"/>
<keyword evidence="3" id="KW-0012">Acyltransferase</keyword>
<evidence type="ECO:0000313" key="6">
    <source>
        <dbReference type="Proteomes" id="UP000094527"/>
    </source>
</evidence>
<evidence type="ECO:0000313" key="5">
    <source>
        <dbReference type="EMBL" id="ODM95396.1"/>
    </source>
</evidence>
<sequence>MERKVMKVPEITDFPPLPEKSLYQHLSHRERMVGGFPYTPFDTELTRMRRQARVLQRKFNDTVEDDVEGRREILRQLLSPDCRHNKIYIEPDFRCDYGVNITIGDNFQSNFNCVFLDCARITVGDNCLFGPNVQLYAGTHHIDSLTRQANDDYVETAYPIKIGDNCWLGGMAVVLPGVTIGNNVVVGTGAVVTKDVPDDCVVAGNPARVIRKMPPRTTVTPKKNATQ</sequence>
<name>A0A1D2MQW7_ORCCI</name>
<evidence type="ECO:0000259" key="4">
    <source>
        <dbReference type="SMART" id="SM01266"/>
    </source>
</evidence>
<dbReference type="InterPro" id="IPR051159">
    <property type="entry name" value="Hexapeptide_acetyltransf"/>
</dbReference>
<dbReference type="Pfam" id="PF00132">
    <property type="entry name" value="Hexapep"/>
    <property type="match status" value="1"/>
</dbReference>
<organism evidence="5 6">
    <name type="scientific">Orchesella cincta</name>
    <name type="common">Springtail</name>
    <name type="synonym">Podura cincta</name>
    <dbReference type="NCBI Taxonomy" id="48709"/>
    <lineage>
        <taxon>Eukaryota</taxon>
        <taxon>Metazoa</taxon>
        <taxon>Ecdysozoa</taxon>
        <taxon>Arthropoda</taxon>
        <taxon>Hexapoda</taxon>
        <taxon>Collembola</taxon>
        <taxon>Entomobryomorpha</taxon>
        <taxon>Entomobryoidea</taxon>
        <taxon>Orchesellidae</taxon>
        <taxon>Orchesellinae</taxon>
        <taxon>Orchesella</taxon>
    </lineage>
</organism>
<dbReference type="InterPro" id="IPR011004">
    <property type="entry name" value="Trimer_LpxA-like_sf"/>
</dbReference>
<dbReference type="SUPFAM" id="SSF51161">
    <property type="entry name" value="Trimeric LpxA-like enzymes"/>
    <property type="match status" value="1"/>
</dbReference>
<keyword evidence="6" id="KW-1185">Reference proteome</keyword>
<accession>A0A1D2MQW7</accession>
<dbReference type="PROSITE" id="PS00101">
    <property type="entry name" value="HEXAPEP_TRANSFERASES"/>
    <property type="match status" value="1"/>
</dbReference>
<evidence type="ECO:0000256" key="1">
    <source>
        <dbReference type="ARBA" id="ARBA00007274"/>
    </source>
</evidence>
<gene>
    <name evidence="5" type="ORF">Ocin01_11279</name>
</gene>
<evidence type="ECO:0000256" key="3">
    <source>
        <dbReference type="ARBA" id="ARBA00023315"/>
    </source>
</evidence>
<dbReference type="PANTHER" id="PTHR23416">
    <property type="entry name" value="SIALIC ACID SYNTHASE-RELATED"/>
    <property type="match status" value="1"/>
</dbReference>
<dbReference type="GO" id="GO:0008374">
    <property type="term" value="F:O-acyltransferase activity"/>
    <property type="evidence" value="ECO:0007669"/>
    <property type="project" value="TreeGrafter"/>
</dbReference>
<dbReference type="STRING" id="48709.A0A1D2MQW7"/>
<dbReference type="PANTHER" id="PTHR23416:SF23">
    <property type="entry name" value="ACETYLTRANSFERASE C18B11.09C-RELATED"/>
    <property type="match status" value="1"/>
</dbReference>
<dbReference type="AlphaFoldDB" id="A0A1D2MQW7"/>
<dbReference type="CDD" id="cd03357">
    <property type="entry name" value="LbH_MAT_GAT"/>
    <property type="match status" value="1"/>
</dbReference>
<dbReference type="InterPro" id="IPR001451">
    <property type="entry name" value="Hexapep"/>
</dbReference>
<proteinExistence type="inferred from homology"/>
<evidence type="ECO:0000256" key="2">
    <source>
        <dbReference type="ARBA" id="ARBA00022679"/>
    </source>
</evidence>
<dbReference type="InterPro" id="IPR018357">
    <property type="entry name" value="Hexapep_transf_CS"/>
</dbReference>
<dbReference type="SMART" id="SM01266">
    <property type="entry name" value="Mac"/>
    <property type="match status" value="1"/>
</dbReference>
<dbReference type="GO" id="GO:0016407">
    <property type="term" value="F:acetyltransferase activity"/>
    <property type="evidence" value="ECO:0007669"/>
    <property type="project" value="InterPro"/>
</dbReference>
<reference evidence="5 6" key="1">
    <citation type="journal article" date="2016" name="Genome Biol. Evol.">
        <title>Gene Family Evolution Reflects Adaptation to Soil Environmental Stressors in the Genome of the Collembolan Orchesella cincta.</title>
        <authorList>
            <person name="Faddeeva-Vakhrusheva A."/>
            <person name="Derks M.F."/>
            <person name="Anvar S.Y."/>
            <person name="Agamennone V."/>
            <person name="Suring W."/>
            <person name="Smit S."/>
            <person name="van Straalen N.M."/>
            <person name="Roelofs D."/>
        </authorList>
    </citation>
    <scope>NUCLEOTIDE SEQUENCE [LARGE SCALE GENOMIC DNA]</scope>
    <source>
        <tissue evidence="5">Mixed pool</tissue>
    </source>
</reference>
<keyword evidence="2 5" id="KW-0808">Transferase</keyword>